<name>A0A3B3RGK2_9TELE</name>
<dbReference type="GeneTree" id="ENSGT00390000017384"/>
<evidence type="ECO:0000313" key="2">
    <source>
        <dbReference type="Ensembl" id="ENSPKIP00000016806.1"/>
    </source>
</evidence>
<dbReference type="Ensembl" id="ENSPKIT00000041306.1">
    <property type="protein sequence ID" value="ENSPKIP00000016806.1"/>
    <property type="gene ID" value="ENSPKIG00000002972.1"/>
</dbReference>
<dbReference type="AlphaFoldDB" id="A0A3B3RGK2"/>
<organism evidence="2 3">
    <name type="scientific">Paramormyrops kingsleyae</name>
    <dbReference type="NCBI Taxonomy" id="1676925"/>
    <lineage>
        <taxon>Eukaryota</taxon>
        <taxon>Metazoa</taxon>
        <taxon>Chordata</taxon>
        <taxon>Craniata</taxon>
        <taxon>Vertebrata</taxon>
        <taxon>Euteleostomi</taxon>
        <taxon>Actinopterygii</taxon>
        <taxon>Neopterygii</taxon>
        <taxon>Teleostei</taxon>
        <taxon>Osteoglossocephala</taxon>
        <taxon>Osteoglossomorpha</taxon>
        <taxon>Osteoglossiformes</taxon>
        <taxon>Mormyridae</taxon>
        <taxon>Paramormyrops</taxon>
    </lineage>
</organism>
<sequence>MANECQMSRSDALVSGQPSWAYGSAGTQLSDVIQPVRESGTVELTQLYSETSVEKGPVYLVQEEGSTPCLLSLRCPPECRDIITSLLVISEARTMEVYSGTGEYCGTCRGEPDPGLYLGSAEERTPLYKKHLILEYPSPSCEVKLLSLGGRTRVGVSRVVLGLKTADTQEGSPPAPGPGIDLRRVRAMVGSMGTALSPGAQSLMHLVQFQQQSKMDVLGGFVPLLMGGGSLASVVKGAPEPEGGGGTVRHTGIPGPAEGGVLQDDQPRSSGRPGLPNGNIEGPELARAVSSLLSGHPGQNPDLLSAVRAVCGQVGGLHIEDDAQKCCPSPGPRQEHSCCRSLEQALEQRLQEMERRLTQHIDQRLDSLQHGLERTLLAGLHTALLPRGTEDITSAGCHCSAGLLNGGS</sequence>
<evidence type="ECO:0000313" key="3">
    <source>
        <dbReference type="Proteomes" id="UP000261540"/>
    </source>
</evidence>
<dbReference type="Pfam" id="PF14958">
    <property type="entry name" value="PAAT-like"/>
    <property type="match status" value="1"/>
</dbReference>
<dbReference type="PANTHER" id="PTHR14787:SF1">
    <property type="entry name" value="ATPASE PAAT"/>
    <property type="match status" value="1"/>
</dbReference>
<proteinExistence type="predicted"/>
<dbReference type="OrthoDB" id="5981473at2759"/>
<dbReference type="PANTHER" id="PTHR14787">
    <property type="entry name" value="C10ORF188 FAMILY MEMBER"/>
    <property type="match status" value="1"/>
</dbReference>
<dbReference type="InterPro" id="IPR028043">
    <property type="entry name" value="PAAT-like"/>
</dbReference>
<dbReference type="Ensembl" id="ENSPKIT00000041292.1">
    <property type="protein sequence ID" value="ENSPKIP00000016792.1"/>
    <property type="gene ID" value="ENSPKIG00000002972.1"/>
</dbReference>
<keyword evidence="3" id="KW-1185">Reference proteome</keyword>
<reference evidence="2" key="1">
    <citation type="submission" date="2025-05" db="UniProtKB">
        <authorList>
            <consortium name="Ensembl"/>
        </authorList>
    </citation>
    <scope>IDENTIFICATION</scope>
</reference>
<evidence type="ECO:0000256" key="1">
    <source>
        <dbReference type="SAM" id="MobiDB-lite"/>
    </source>
</evidence>
<dbReference type="STRING" id="1676925.ENSPKIP00000016792"/>
<dbReference type="Proteomes" id="UP000261540">
    <property type="component" value="Unplaced"/>
</dbReference>
<accession>A0A3B3RGK2</accession>
<feature type="region of interest" description="Disordered" evidence="1">
    <location>
        <begin position="235"/>
        <end position="282"/>
    </location>
</feature>
<protein>
    <submittedName>
        <fullName evidence="2">Si:rp71-19m20.1</fullName>
    </submittedName>
</protein>